<dbReference type="Proteomes" id="UP000800035">
    <property type="component" value="Unassembled WGS sequence"/>
</dbReference>
<dbReference type="AlphaFoldDB" id="A0A6A5TZZ2"/>
<keyword evidence="2" id="KW-1185">Reference proteome</keyword>
<dbReference type="EMBL" id="ML976987">
    <property type="protein sequence ID" value="KAF1958201.1"/>
    <property type="molecule type" value="Genomic_DNA"/>
</dbReference>
<sequence>MWRALILTNCDLYANESSFSAPYSFSLPDEQVGSWRTRLISTLVGHRDCCREPQLFLVKPFERRPRIAASRRKTQRSVAHFPVETFSQIIHELVTEAGIIESWKLRSVCRTFAAEIHHDIFAYQSKERIAEVGNDEKHKKIVSENLGIYLLNRLRNPLDVDIGFLNLLRELIGFLAKETHFSSLEDRQAVTVQFCDGIAKFSDLKEILSQICSGNVDSPVKPEDQIAAAMCTGNITLAHTLSSSLSELKYESTFGKILNVAVRLRNTSIVQMVLEKQKQDHRSTFSSEFVEAIDISVSLQHVDILDILIQHYPLYARSTKRGPYMSWIMSAIRSGSLEVLQSILSIWNVPNYKLSIRNRELAFKYSSLQIVKLLLGHRTMVVDGWSSPGSVLISAIKSRRSSVVKAVLKTGAEADPEMWDRKKNARKRKSWNTERPLIFALMRQGTRIVKLLLTSGATMPSINQWPLKPKMWSYLRNLSIELGTDVPTLEDYRAEQESSDDGNHQSLDEASETLDAGVWTGYGYV</sequence>
<name>A0A6A5TZZ2_9PLEO</name>
<protein>
    <recommendedName>
        <fullName evidence="3">Ankyrin</fullName>
    </recommendedName>
</protein>
<dbReference type="SUPFAM" id="SSF48403">
    <property type="entry name" value="Ankyrin repeat"/>
    <property type="match status" value="1"/>
</dbReference>
<evidence type="ECO:0000313" key="1">
    <source>
        <dbReference type="EMBL" id="KAF1958201.1"/>
    </source>
</evidence>
<dbReference type="OrthoDB" id="366390at2759"/>
<evidence type="ECO:0008006" key="3">
    <source>
        <dbReference type="Google" id="ProtNLM"/>
    </source>
</evidence>
<organism evidence="1 2">
    <name type="scientific">Byssothecium circinans</name>
    <dbReference type="NCBI Taxonomy" id="147558"/>
    <lineage>
        <taxon>Eukaryota</taxon>
        <taxon>Fungi</taxon>
        <taxon>Dikarya</taxon>
        <taxon>Ascomycota</taxon>
        <taxon>Pezizomycotina</taxon>
        <taxon>Dothideomycetes</taxon>
        <taxon>Pleosporomycetidae</taxon>
        <taxon>Pleosporales</taxon>
        <taxon>Massarineae</taxon>
        <taxon>Massarinaceae</taxon>
        <taxon>Byssothecium</taxon>
    </lineage>
</organism>
<dbReference type="InterPro" id="IPR036770">
    <property type="entry name" value="Ankyrin_rpt-contain_sf"/>
</dbReference>
<reference evidence="1" key="1">
    <citation type="journal article" date="2020" name="Stud. Mycol.">
        <title>101 Dothideomycetes genomes: a test case for predicting lifestyles and emergence of pathogens.</title>
        <authorList>
            <person name="Haridas S."/>
            <person name="Albert R."/>
            <person name="Binder M."/>
            <person name="Bloem J."/>
            <person name="Labutti K."/>
            <person name="Salamov A."/>
            <person name="Andreopoulos B."/>
            <person name="Baker S."/>
            <person name="Barry K."/>
            <person name="Bills G."/>
            <person name="Bluhm B."/>
            <person name="Cannon C."/>
            <person name="Castanera R."/>
            <person name="Culley D."/>
            <person name="Daum C."/>
            <person name="Ezra D."/>
            <person name="Gonzalez J."/>
            <person name="Henrissat B."/>
            <person name="Kuo A."/>
            <person name="Liang C."/>
            <person name="Lipzen A."/>
            <person name="Lutzoni F."/>
            <person name="Magnuson J."/>
            <person name="Mondo S."/>
            <person name="Nolan M."/>
            <person name="Ohm R."/>
            <person name="Pangilinan J."/>
            <person name="Park H.-J."/>
            <person name="Ramirez L."/>
            <person name="Alfaro M."/>
            <person name="Sun H."/>
            <person name="Tritt A."/>
            <person name="Yoshinaga Y."/>
            <person name="Zwiers L.-H."/>
            <person name="Turgeon B."/>
            <person name="Goodwin S."/>
            <person name="Spatafora J."/>
            <person name="Crous P."/>
            <person name="Grigoriev I."/>
        </authorList>
    </citation>
    <scope>NUCLEOTIDE SEQUENCE</scope>
    <source>
        <strain evidence="1">CBS 675.92</strain>
    </source>
</reference>
<dbReference type="Gene3D" id="1.25.40.20">
    <property type="entry name" value="Ankyrin repeat-containing domain"/>
    <property type="match status" value="1"/>
</dbReference>
<gene>
    <name evidence="1" type="ORF">CC80DRAFT_559028</name>
</gene>
<evidence type="ECO:0000313" key="2">
    <source>
        <dbReference type="Proteomes" id="UP000800035"/>
    </source>
</evidence>
<accession>A0A6A5TZZ2</accession>
<proteinExistence type="predicted"/>